<feature type="domain" description="K-box" evidence="1">
    <location>
        <begin position="1"/>
        <end position="66"/>
    </location>
</feature>
<dbReference type="AlphaFoldDB" id="A0A8T3BIW1"/>
<dbReference type="Proteomes" id="UP000829196">
    <property type="component" value="Unassembled WGS sequence"/>
</dbReference>
<evidence type="ECO:0000259" key="1">
    <source>
        <dbReference type="PROSITE" id="PS51297"/>
    </source>
</evidence>
<dbReference type="OrthoDB" id="1898716at2759"/>
<dbReference type="InterPro" id="IPR002487">
    <property type="entry name" value="TF_Kbox"/>
</dbReference>
<reference evidence="2" key="1">
    <citation type="journal article" date="2022" name="Front. Genet.">
        <title>Chromosome-Scale Assembly of the Dendrobium nobile Genome Provides Insights Into the Molecular Mechanism of the Biosynthesis of the Medicinal Active Ingredient of Dendrobium.</title>
        <authorList>
            <person name="Xu Q."/>
            <person name="Niu S.-C."/>
            <person name="Li K.-L."/>
            <person name="Zheng P.-J."/>
            <person name="Zhang X.-J."/>
            <person name="Jia Y."/>
            <person name="Liu Y."/>
            <person name="Niu Y.-X."/>
            <person name="Yu L.-H."/>
            <person name="Chen D.-F."/>
            <person name="Zhang G.-Q."/>
        </authorList>
    </citation>
    <scope>NUCLEOTIDE SEQUENCE</scope>
    <source>
        <tissue evidence="2">Leaf</tissue>
    </source>
</reference>
<evidence type="ECO:0000313" key="2">
    <source>
        <dbReference type="EMBL" id="KAI0513840.1"/>
    </source>
</evidence>
<sequence length="135" mass="15472">MGENLESRSLEDLNKLEGQLEQDLGNIRGIKIRLLSGQVTHLKEKTRVLSEKNELLQNQCKETQLILLDSKRLVTLYNNNNQHEEVETDLYIECLGEDERSSNGRKGGLLRSEISNNKGLLLCFANNRSSHRFFS</sequence>
<gene>
    <name evidence="2" type="ORF">KFK09_009871</name>
</gene>
<name>A0A8T3BIW1_DENNO</name>
<evidence type="ECO:0000313" key="3">
    <source>
        <dbReference type="Proteomes" id="UP000829196"/>
    </source>
</evidence>
<dbReference type="SMR" id="A0A8T3BIW1"/>
<organism evidence="2 3">
    <name type="scientific">Dendrobium nobile</name>
    <name type="common">Orchid</name>
    <dbReference type="NCBI Taxonomy" id="94219"/>
    <lineage>
        <taxon>Eukaryota</taxon>
        <taxon>Viridiplantae</taxon>
        <taxon>Streptophyta</taxon>
        <taxon>Embryophyta</taxon>
        <taxon>Tracheophyta</taxon>
        <taxon>Spermatophyta</taxon>
        <taxon>Magnoliopsida</taxon>
        <taxon>Liliopsida</taxon>
        <taxon>Asparagales</taxon>
        <taxon>Orchidaceae</taxon>
        <taxon>Epidendroideae</taxon>
        <taxon>Malaxideae</taxon>
        <taxon>Dendrobiinae</taxon>
        <taxon>Dendrobium</taxon>
    </lineage>
</organism>
<dbReference type="EMBL" id="JAGYWB010000008">
    <property type="protein sequence ID" value="KAI0513840.1"/>
    <property type="molecule type" value="Genomic_DNA"/>
</dbReference>
<dbReference type="GO" id="GO:0003700">
    <property type="term" value="F:DNA-binding transcription factor activity"/>
    <property type="evidence" value="ECO:0007669"/>
    <property type="project" value="InterPro"/>
</dbReference>
<comment type="caution">
    <text evidence="2">The sequence shown here is derived from an EMBL/GenBank/DDBJ whole genome shotgun (WGS) entry which is preliminary data.</text>
</comment>
<dbReference type="PROSITE" id="PS51297">
    <property type="entry name" value="K_BOX"/>
    <property type="match status" value="1"/>
</dbReference>
<accession>A0A8T3BIW1</accession>
<dbReference type="Pfam" id="PF01486">
    <property type="entry name" value="K-box"/>
    <property type="match status" value="1"/>
</dbReference>
<protein>
    <recommendedName>
        <fullName evidence="1">K-box domain-containing protein</fullName>
    </recommendedName>
</protein>
<proteinExistence type="predicted"/>
<keyword evidence="3" id="KW-1185">Reference proteome</keyword>
<dbReference type="GO" id="GO:0005634">
    <property type="term" value="C:nucleus"/>
    <property type="evidence" value="ECO:0007669"/>
    <property type="project" value="InterPro"/>
</dbReference>